<dbReference type="InterPro" id="IPR019734">
    <property type="entry name" value="TPR_rpt"/>
</dbReference>
<dbReference type="SUPFAM" id="SSF56112">
    <property type="entry name" value="Protein kinase-like (PK-like)"/>
    <property type="match status" value="1"/>
</dbReference>
<evidence type="ECO:0000313" key="8">
    <source>
        <dbReference type="Proteomes" id="UP001165498"/>
    </source>
</evidence>
<dbReference type="PROSITE" id="PS00108">
    <property type="entry name" value="PROTEIN_KINASE_ST"/>
    <property type="match status" value="1"/>
</dbReference>
<dbReference type="InterPro" id="IPR008271">
    <property type="entry name" value="Ser/Thr_kinase_AS"/>
</dbReference>
<dbReference type="GO" id="GO:0016301">
    <property type="term" value="F:kinase activity"/>
    <property type="evidence" value="ECO:0007669"/>
    <property type="project" value="UniProtKB-KW"/>
</dbReference>
<keyword evidence="1" id="KW-0808">Transferase</keyword>
<proteinExistence type="predicted"/>
<dbReference type="PANTHER" id="PTHR43289">
    <property type="entry name" value="MITOGEN-ACTIVATED PROTEIN KINASE KINASE KINASE 20-RELATED"/>
    <property type="match status" value="1"/>
</dbReference>
<evidence type="ECO:0000256" key="2">
    <source>
        <dbReference type="ARBA" id="ARBA00022741"/>
    </source>
</evidence>
<dbReference type="SUPFAM" id="SSF48452">
    <property type="entry name" value="TPR-like"/>
    <property type="match status" value="1"/>
</dbReference>
<dbReference type="Gene3D" id="1.25.40.10">
    <property type="entry name" value="Tetratricopeptide repeat domain"/>
    <property type="match status" value="1"/>
</dbReference>
<evidence type="ECO:0000256" key="5">
    <source>
        <dbReference type="PROSITE-ProRule" id="PRU10141"/>
    </source>
</evidence>
<dbReference type="CDD" id="cd14014">
    <property type="entry name" value="STKc_PknB_like"/>
    <property type="match status" value="1"/>
</dbReference>
<dbReference type="PROSITE" id="PS50011">
    <property type="entry name" value="PROTEIN_KINASE_DOM"/>
    <property type="match status" value="1"/>
</dbReference>
<dbReference type="InterPro" id="IPR011990">
    <property type="entry name" value="TPR-like_helical_dom_sf"/>
</dbReference>
<keyword evidence="3 7" id="KW-0418">Kinase</keyword>
<dbReference type="SMART" id="SM00220">
    <property type="entry name" value="S_TKc"/>
    <property type="match status" value="1"/>
</dbReference>
<evidence type="ECO:0000256" key="3">
    <source>
        <dbReference type="ARBA" id="ARBA00022777"/>
    </source>
</evidence>
<gene>
    <name evidence="7" type="ORF">NM961_17860</name>
</gene>
<feature type="binding site" evidence="5">
    <location>
        <position position="74"/>
    </location>
    <ligand>
        <name>ATP</name>
        <dbReference type="ChEBI" id="CHEBI:30616"/>
    </ligand>
</feature>
<protein>
    <submittedName>
        <fullName evidence="7">Serine/threonine-protein kinase</fullName>
    </submittedName>
</protein>
<keyword evidence="8" id="KW-1185">Reference proteome</keyword>
<comment type="caution">
    <text evidence="7">The sequence shown here is derived from an EMBL/GenBank/DDBJ whole genome shotgun (WGS) entry which is preliminary data.</text>
</comment>
<reference evidence="7" key="1">
    <citation type="submission" date="2022-07" db="EMBL/GenBank/DDBJ databases">
        <title>Tahibacter sp., a new gammaproteobacterium isolated from the silt sample collected at pig farm.</title>
        <authorList>
            <person name="Chen H."/>
        </authorList>
    </citation>
    <scope>NUCLEOTIDE SEQUENCE</scope>
    <source>
        <strain evidence="7">P2K</strain>
    </source>
</reference>
<evidence type="ECO:0000259" key="6">
    <source>
        <dbReference type="PROSITE" id="PS50011"/>
    </source>
</evidence>
<keyword evidence="4 5" id="KW-0067">ATP-binding</keyword>
<accession>A0ABT1QWB4</accession>
<evidence type="ECO:0000256" key="4">
    <source>
        <dbReference type="ARBA" id="ARBA00022840"/>
    </source>
</evidence>
<sequence>MQRLLQDEATGPVVTIQPSALAEAFVSALEHLEQKSASTQGELRIERVLGEGGMGRVYLAARTTGDVVQRVALKVVPVAISGPRLTEQLRRERAILAGLEHPHIARLVDTGELPDGRPFFAMEYVDGVPLLQYCNAARLDLRARLALFLRICEAVSYAHGQLVLHRDLKDSNILVDAAGHPRLLDFGIAKSLAEAGARDTTQGQNHFSLRAAAPEQIRGGATTVATDVYGLGCVLYELLCGQLPFDTADTDRSQLLHRILEQPPPLASTAAASATDHSAAQQRNLADARALAAALRGDLDAVIARALRKDPAERYPSADHLAADVRNVLAQRPIAERASERWYRARMALRRNRLTATVAGVLGLAVIATTALSVAQSQRAAQERDRALAALEAARLQRDHAQHVTDFLVGAFQSADRERLTRNLSAVKLLGNAAATLERDSSRLAPPLRATLAQTLSHLFFLLQNKPESLRLGELARHEMAAAPDMPQEVRVRQFLIDAESAFSENRFADAIKAAQDGLQLAGDSAGYSDGEVLPMLWEIKLRALLGVGRNAETIQTADTALAELSRRTDLHPERLDWIRLQRSRAHYAAGQSIAYQEQLLQLLGEQRQQGRSGASHIRALADLAHAYKINGEYEKSVAVYEETLAKQRANYGEDHPLTPRLLYAMAGSYIGAGRRFEGMQLQHRLIAVSGRYFDPQEPFTVNVHFYLGENYIIDLNDAKSAEYFVRKAIAMSPPEADGNLMIYERRLALILTLQGRWFEAAYHADHAADALRAKYGQIGDAVEGAAINAAYVALRRFDTAAARARLSGWLLLRARNRAAENASTAKYYGEEAREAEVLGNAFGWTRADGSVIASPLRW</sequence>
<dbReference type="InterPro" id="IPR017441">
    <property type="entry name" value="Protein_kinase_ATP_BS"/>
</dbReference>
<dbReference type="InterPro" id="IPR000719">
    <property type="entry name" value="Prot_kinase_dom"/>
</dbReference>
<evidence type="ECO:0000313" key="7">
    <source>
        <dbReference type="EMBL" id="MCQ4166583.1"/>
    </source>
</evidence>
<dbReference type="PANTHER" id="PTHR43289:SF34">
    <property type="entry name" value="SERINE_THREONINE-PROTEIN KINASE YBDM-RELATED"/>
    <property type="match status" value="1"/>
</dbReference>
<dbReference type="SMART" id="SM00028">
    <property type="entry name" value="TPR"/>
    <property type="match status" value="2"/>
</dbReference>
<feature type="domain" description="Protein kinase" evidence="6">
    <location>
        <begin position="43"/>
        <end position="329"/>
    </location>
</feature>
<dbReference type="EMBL" id="JANFQO010000018">
    <property type="protein sequence ID" value="MCQ4166583.1"/>
    <property type="molecule type" value="Genomic_DNA"/>
</dbReference>
<evidence type="ECO:0000256" key="1">
    <source>
        <dbReference type="ARBA" id="ARBA00022679"/>
    </source>
</evidence>
<dbReference type="Gene3D" id="3.30.200.20">
    <property type="entry name" value="Phosphorylase Kinase, domain 1"/>
    <property type="match status" value="1"/>
</dbReference>
<dbReference type="Proteomes" id="UP001165498">
    <property type="component" value="Unassembled WGS sequence"/>
</dbReference>
<dbReference type="PROSITE" id="PS00107">
    <property type="entry name" value="PROTEIN_KINASE_ATP"/>
    <property type="match status" value="1"/>
</dbReference>
<dbReference type="Pfam" id="PF00069">
    <property type="entry name" value="Pkinase"/>
    <property type="match status" value="1"/>
</dbReference>
<dbReference type="Gene3D" id="1.10.510.10">
    <property type="entry name" value="Transferase(Phosphotransferase) domain 1"/>
    <property type="match status" value="1"/>
</dbReference>
<dbReference type="InterPro" id="IPR011009">
    <property type="entry name" value="Kinase-like_dom_sf"/>
</dbReference>
<keyword evidence="2 5" id="KW-0547">Nucleotide-binding</keyword>
<dbReference type="RefSeq" id="WP_255915772.1">
    <property type="nucleotide sequence ID" value="NZ_JANFQO010000018.1"/>
</dbReference>
<organism evidence="7 8">
    <name type="scientific">Tahibacter harae</name>
    <dbReference type="NCBI Taxonomy" id="2963937"/>
    <lineage>
        <taxon>Bacteria</taxon>
        <taxon>Pseudomonadati</taxon>
        <taxon>Pseudomonadota</taxon>
        <taxon>Gammaproteobacteria</taxon>
        <taxon>Lysobacterales</taxon>
        <taxon>Rhodanobacteraceae</taxon>
        <taxon>Tahibacter</taxon>
    </lineage>
</organism>
<name>A0ABT1QWB4_9GAMM</name>